<reference evidence="2" key="1">
    <citation type="journal article" date="2014" name="Front. Microbiol.">
        <title>High frequency of phylogenetically diverse reductive dehalogenase-homologous genes in deep subseafloor sedimentary metagenomes.</title>
        <authorList>
            <person name="Kawai M."/>
            <person name="Futagami T."/>
            <person name="Toyoda A."/>
            <person name="Takaki Y."/>
            <person name="Nishi S."/>
            <person name="Hori S."/>
            <person name="Arai W."/>
            <person name="Tsubouchi T."/>
            <person name="Morono Y."/>
            <person name="Uchiyama I."/>
            <person name="Ito T."/>
            <person name="Fujiyama A."/>
            <person name="Inagaki F."/>
            <person name="Takami H."/>
        </authorList>
    </citation>
    <scope>NUCLEOTIDE SEQUENCE</scope>
    <source>
        <strain evidence="2">Expedition CK06-06</strain>
    </source>
</reference>
<dbReference type="AlphaFoldDB" id="X1MYT6"/>
<dbReference type="GO" id="GO:0015666">
    <property type="term" value="F:restriction endodeoxyribonuclease activity"/>
    <property type="evidence" value="ECO:0007669"/>
    <property type="project" value="TreeGrafter"/>
</dbReference>
<dbReference type="PANTHER" id="PTHR30015:SF7">
    <property type="entry name" value="TYPE IV METHYL-DIRECTED RESTRICTION ENZYME ECOKMRR"/>
    <property type="match status" value="1"/>
</dbReference>
<dbReference type="InterPro" id="IPR007560">
    <property type="entry name" value="Restrct_endonuc_IV_Mrr"/>
</dbReference>
<dbReference type="InterPro" id="IPR011856">
    <property type="entry name" value="tRNA_endonuc-like_dom_sf"/>
</dbReference>
<gene>
    <name evidence="2" type="ORF">S06H3_31172</name>
</gene>
<proteinExistence type="predicted"/>
<dbReference type="GO" id="GO:0009307">
    <property type="term" value="P:DNA restriction-modification system"/>
    <property type="evidence" value="ECO:0007669"/>
    <property type="project" value="InterPro"/>
</dbReference>
<dbReference type="PANTHER" id="PTHR30015">
    <property type="entry name" value="MRR RESTRICTION SYSTEM PROTEIN"/>
    <property type="match status" value="1"/>
</dbReference>
<accession>X1MYT6</accession>
<protein>
    <recommendedName>
        <fullName evidence="1">Restriction endonuclease type IV Mrr domain-containing protein</fullName>
    </recommendedName>
</protein>
<dbReference type="InterPro" id="IPR011335">
    <property type="entry name" value="Restrct_endonuc-II-like"/>
</dbReference>
<dbReference type="Pfam" id="PF04471">
    <property type="entry name" value="Mrr_cat"/>
    <property type="match status" value="1"/>
</dbReference>
<evidence type="ECO:0000313" key="2">
    <source>
        <dbReference type="EMBL" id="GAI19820.1"/>
    </source>
</evidence>
<comment type="caution">
    <text evidence="2">The sequence shown here is derived from an EMBL/GenBank/DDBJ whole genome shotgun (WGS) entry which is preliminary data.</text>
</comment>
<dbReference type="SUPFAM" id="SSF52980">
    <property type="entry name" value="Restriction endonuclease-like"/>
    <property type="match status" value="1"/>
</dbReference>
<dbReference type="InterPro" id="IPR052906">
    <property type="entry name" value="Type_IV_Methyl-Rstrct_Enzyme"/>
</dbReference>
<evidence type="ECO:0000259" key="1">
    <source>
        <dbReference type="Pfam" id="PF04471"/>
    </source>
</evidence>
<feature type="domain" description="Restriction endonuclease type IV Mrr" evidence="1">
    <location>
        <begin position="25"/>
        <end position="137"/>
    </location>
</feature>
<sequence length="155" mass="17783">MDSDLQEWWRSLLRPIPYRVFCDKLREFTSREFEKLVSDLFRQLGADPKISPAGANEGIDILLRFTDGDFMIQCKKWKKRVGEPTVREVYAAAAKHKVKGAIIVTTSEFTIKAMEFLIDLRPPPVGLIDGKKLFDLMNQHMPSVVADIQEGIWKS</sequence>
<name>X1MYT6_9ZZZZ</name>
<organism evidence="2">
    <name type="scientific">marine sediment metagenome</name>
    <dbReference type="NCBI Taxonomy" id="412755"/>
    <lineage>
        <taxon>unclassified sequences</taxon>
        <taxon>metagenomes</taxon>
        <taxon>ecological metagenomes</taxon>
    </lineage>
</organism>
<dbReference type="Gene3D" id="3.40.1350.10">
    <property type="match status" value="1"/>
</dbReference>
<dbReference type="GO" id="GO:0003677">
    <property type="term" value="F:DNA binding"/>
    <property type="evidence" value="ECO:0007669"/>
    <property type="project" value="InterPro"/>
</dbReference>
<dbReference type="EMBL" id="BARV01018432">
    <property type="protein sequence ID" value="GAI19820.1"/>
    <property type="molecule type" value="Genomic_DNA"/>
</dbReference>